<keyword evidence="5" id="KW-1185">Reference proteome</keyword>
<evidence type="ECO:0000313" key="4">
    <source>
        <dbReference type="EMBL" id="CAG8553241.1"/>
    </source>
</evidence>
<dbReference type="PROSITE" id="PS50102">
    <property type="entry name" value="RRM"/>
    <property type="match status" value="1"/>
</dbReference>
<dbReference type="InterPro" id="IPR050441">
    <property type="entry name" value="RBM"/>
</dbReference>
<feature type="compositionally biased region" description="Basic and acidic residues" evidence="2">
    <location>
        <begin position="23"/>
        <end position="113"/>
    </location>
</feature>
<gene>
    <name evidence="4" type="ORF">PBRASI_LOCUS5200</name>
</gene>
<feature type="region of interest" description="Disordered" evidence="2">
    <location>
        <begin position="175"/>
        <end position="297"/>
    </location>
</feature>
<dbReference type="EMBL" id="CAJVPI010000590">
    <property type="protein sequence ID" value="CAG8553241.1"/>
    <property type="molecule type" value="Genomic_DNA"/>
</dbReference>
<keyword evidence="1" id="KW-0694">RNA-binding</keyword>
<sequence>MSESDSVFVDPDDYALNGSDRYSQGHEDRHRDSRHSEDRLHHDDRDDRHRDRHRHDDDRDDNHDDASPDDRLDDRLDDRHSDRRDDRSLLSRSRSRSDRRSRSPERSREREDSNPGNNLFITGLAARTADRDLEEVFSKYGKVIKAQIMYDPHSRDSRGFGFVTMDSVDEADAARNAVSGTEIHGRPITVEKARRSRARTPTPGRYYGPPKRREPRRVDRFDPRYEYRPYDRYDRPPRNYARDPYYDRNYDRSYYDRGYDRAYDRNYDRGYDRGYERDRRPPPQPRYDPYARPRSPY</sequence>
<accession>A0A9N9B2E7</accession>
<dbReference type="InterPro" id="IPR035979">
    <property type="entry name" value="RBD_domain_sf"/>
</dbReference>
<dbReference type="InterPro" id="IPR000504">
    <property type="entry name" value="RRM_dom"/>
</dbReference>
<feature type="domain" description="RRM" evidence="3">
    <location>
        <begin position="117"/>
        <end position="195"/>
    </location>
</feature>
<dbReference type="AlphaFoldDB" id="A0A9N9B2E7"/>
<feature type="compositionally biased region" description="Basic and acidic residues" evidence="2">
    <location>
        <begin position="216"/>
        <end position="281"/>
    </location>
</feature>
<dbReference type="Proteomes" id="UP000789739">
    <property type="component" value="Unassembled WGS sequence"/>
</dbReference>
<feature type="region of interest" description="Disordered" evidence="2">
    <location>
        <begin position="1"/>
        <end position="120"/>
    </location>
</feature>
<comment type="caution">
    <text evidence="4">The sequence shown here is derived from an EMBL/GenBank/DDBJ whole genome shotgun (WGS) entry which is preliminary data.</text>
</comment>
<dbReference type="Gene3D" id="3.30.70.330">
    <property type="match status" value="1"/>
</dbReference>
<proteinExistence type="predicted"/>
<dbReference type="InterPro" id="IPR012677">
    <property type="entry name" value="Nucleotide-bd_a/b_plait_sf"/>
</dbReference>
<dbReference type="PANTHER" id="PTHR48034">
    <property type="entry name" value="TRANSFORMER-2 SEX-DETERMINING PROTEIN-RELATED"/>
    <property type="match status" value="1"/>
</dbReference>
<feature type="compositionally biased region" description="Low complexity" evidence="2">
    <location>
        <begin position="287"/>
        <end position="297"/>
    </location>
</feature>
<organism evidence="4 5">
    <name type="scientific">Paraglomus brasilianum</name>
    <dbReference type="NCBI Taxonomy" id="144538"/>
    <lineage>
        <taxon>Eukaryota</taxon>
        <taxon>Fungi</taxon>
        <taxon>Fungi incertae sedis</taxon>
        <taxon>Mucoromycota</taxon>
        <taxon>Glomeromycotina</taxon>
        <taxon>Glomeromycetes</taxon>
        <taxon>Paraglomerales</taxon>
        <taxon>Paraglomeraceae</taxon>
        <taxon>Paraglomus</taxon>
    </lineage>
</organism>
<feature type="compositionally biased region" description="Basic and acidic residues" evidence="2">
    <location>
        <begin position="183"/>
        <end position="193"/>
    </location>
</feature>
<evidence type="ECO:0000256" key="1">
    <source>
        <dbReference type="PROSITE-ProRule" id="PRU00176"/>
    </source>
</evidence>
<reference evidence="4" key="1">
    <citation type="submission" date="2021-06" db="EMBL/GenBank/DDBJ databases">
        <authorList>
            <person name="Kallberg Y."/>
            <person name="Tangrot J."/>
            <person name="Rosling A."/>
        </authorList>
    </citation>
    <scope>NUCLEOTIDE SEQUENCE</scope>
    <source>
        <strain evidence="4">BR232B</strain>
    </source>
</reference>
<dbReference type="OrthoDB" id="6159137at2759"/>
<dbReference type="SUPFAM" id="SSF54928">
    <property type="entry name" value="RNA-binding domain, RBD"/>
    <property type="match status" value="1"/>
</dbReference>
<dbReference type="SMART" id="SM00360">
    <property type="entry name" value="RRM"/>
    <property type="match status" value="1"/>
</dbReference>
<evidence type="ECO:0000259" key="3">
    <source>
        <dbReference type="PROSITE" id="PS50102"/>
    </source>
</evidence>
<evidence type="ECO:0000256" key="2">
    <source>
        <dbReference type="SAM" id="MobiDB-lite"/>
    </source>
</evidence>
<protein>
    <submittedName>
        <fullName evidence="4">4175_t:CDS:1</fullName>
    </submittedName>
</protein>
<dbReference type="GO" id="GO:0003723">
    <property type="term" value="F:RNA binding"/>
    <property type="evidence" value="ECO:0007669"/>
    <property type="project" value="UniProtKB-UniRule"/>
</dbReference>
<dbReference type="Pfam" id="PF00076">
    <property type="entry name" value="RRM_1"/>
    <property type="match status" value="1"/>
</dbReference>
<evidence type="ECO:0000313" key="5">
    <source>
        <dbReference type="Proteomes" id="UP000789739"/>
    </source>
</evidence>
<name>A0A9N9B2E7_9GLOM</name>